<dbReference type="Proteomes" id="UP001057402">
    <property type="component" value="Chromosome 12"/>
</dbReference>
<organism evidence="1 2">
    <name type="scientific">Melastoma candidum</name>
    <dbReference type="NCBI Taxonomy" id="119954"/>
    <lineage>
        <taxon>Eukaryota</taxon>
        <taxon>Viridiplantae</taxon>
        <taxon>Streptophyta</taxon>
        <taxon>Embryophyta</taxon>
        <taxon>Tracheophyta</taxon>
        <taxon>Spermatophyta</taxon>
        <taxon>Magnoliopsida</taxon>
        <taxon>eudicotyledons</taxon>
        <taxon>Gunneridae</taxon>
        <taxon>Pentapetalae</taxon>
        <taxon>rosids</taxon>
        <taxon>malvids</taxon>
        <taxon>Myrtales</taxon>
        <taxon>Melastomataceae</taxon>
        <taxon>Melastomatoideae</taxon>
        <taxon>Melastomateae</taxon>
        <taxon>Melastoma</taxon>
    </lineage>
</organism>
<protein>
    <submittedName>
        <fullName evidence="1">Uncharacterized protein</fullName>
    </submittedName>
</protein>
<comment type="caution">
    <text evidence="1">The sequence shown here is derived from an EMBL/GenBank/DDBJ whole genome shotgun (WGS) entry which is preliminary data.</text>
</comment>
<sequence length="176" mass="20083">MAVKLFCIALSLFLCMLVCTVPCNFCSPLDDRGTLRDHRGEPTVNICNAPLFLSTLADFDSALSSLPTLILSVPRHPEKPKPQAWMSNRTRLSNSRGQLWEKVPKEAGERLCGGEGKVQNGYPHEYFFPIGARSMLCWLTEQWCTCTVKGWKEHDPFTEIWFLTWLFTISRSIRLD</sequence>
<accession>A0ACB9L3G1</accession>
<evidence type="ECO:0000313" key="1">
    <source>
        <dbReference type="EMBL" id="KAI4304187.1"/>
    </source>
</evidence>
<dbReference type="EMBL" id="CM042891">
    <property type="protein sequence ID" value="KAI4304187.1"/>
    <property type="molecule type" value="Genomic_DNA"/>
</dbReference>
<keyword evidence="2" id="KW-1185">Reference proteome</keyword>
<name>A0ACB9L3G1_9MYRT</name>
<reference evidence="2" key="1">
    <citation type="journal article" date="2023" name="Front. Plant Sci.">
        <title>Chromosomal-level genome assembly of Melastoma candidum provides insights into trichome evolution.</title>
        <authorList>
            <person name="Zhong Y."/>
            <person name="Wu W."/>
            <person name="Sun C."/>
            <person name="Zou P."/>
            <person name="Liu Y."/>
            <person name="Dai S."/>
            <person name="Zhou R."/>
        </authorList>
    </citation>
    <scope>NUCLEOTIDE SEQUENCE [LARGE SCALE GENOMIC DNA]</scope>
</reference>
<gene>
    <name evidence="1" type="ORF">MLD38_039736</name>
</gene>
<proteinExistence type="predicted"/>
<evidence type="ECO:0000313" key="2">
    <source>
        <dbReference type="Proteomes" id="UP001057402"/>
    </source>
</evidence>